<dbReference type="AlphaFoldDB" id="A0A1U9NNK4"/>
<organism evidence="4 5">
    <name type="scientific">Anaerohalosphaera lusitana</name>
    <dbReference type="NCBI Taxonomy" id="1936003"/>
    <lineage>
        <taxon>Bacteria</taxon>
        <taxon>Pseudomonadati</taxon>
        <taxon>Planctomycetota</taxon>
        <taxon>Phycisphaerae</taxon>
        <taxon>Sedimentisphaerales</taxon>
        <taxon>Anaerohalosphaeraceae</taxon>
        <taxon>Anaerohalosphaera</taxon>
    </lineage>
</organism>
<dbReference type="Proteomes" id="UP000189674">
    <property type="component" value="Chromosome"/>
</dbReference>
<evidence type="ECO:0000259" key="3">
    <source>
        <dbReference type="PROSITE" id="PS50076"/>
    </source>
</evidence>
<dbReference type="EMBL" id="CP019791">
    <property type="protein sequence ID" value="AQT69501.1"/>
    <property type="molecule type" value="Genomic_DNA"/>
</dbReference>
<sequence precursor="true">MSDLRVFYRILGIARHIVDPSYYHILGIDRKGCNADVVRSALKARKRELRENIPGPEFIPLVMKFEKEQLEVAAEVLADEHKRREYDKQLLLKQRQIEKKTEENAALLERTRAAVMNAVSSDGTLTPARRVALAKELRQIGVAQKNVDAILARIPLSNKEETQIGLNVSFFRDAVSLEASDGPLSPEQFNKLVKLGKRLGLTEKAVFECIEEVSGDHVLEPVERQTKGDPSHATVSHLSETDIDSLLDLSEDGGATAGDELVDIPLDPVTEEETEDQIDRDRTSLFEGFTIDWAAVVNFAVPVLCTLILIGVIAFLSSNRGDQEVEEDLPPDVRSEQPEPDQPVQVPDENDALDVPEQPRPPENAVQTTFQAQPIVPQKDVPPPSEDYAFLKSGSGYGLDRKAAMADIGMAMMVCAQKAYDFCDLPYDPNVPKFPLNEDWAELVEQRITLDLDSDDENTRRVTAEELEELQGQMAASDRVERYKAIERLETIGSSKAVDILFGADKQGFSGDRKTINARLRAVKRIGGRDNAIRLANAISQTDNPLISHQVWIALMDMTGIGPADPGHLKPRNTETERRQCSDWWLNAVREMQFTDPDQTQYQQGRPAAAEYVDAGKYFAFGARSCGIIGRLCEMKMAKQSNETRQGDDEFDVPNEFSQVGEEALAQAGYMTDQIGILVRQHIRADVFRDAIASIELQRQARRSCCHTYLQKFAVELDSSVRLLEVLTLQIDERGEYVNALDKLTMDHRTQLQNCTNIIDEIRVNAIANLQTWELINTIREEQA</sequence>
<feature type="domain" description="J" evidence="3">
    <location>
        <begin position="21"/>
        <end position="90"/>
    </location>
</feature>
<name>A0A1U9NNK4_9BACT</name>
<evidence type="ECO:0000313" key="5">
    <source>
        <dbReference type="Proteomes" id="UP000189674"/>
    </source>
</evidence>
<dbReference type="STRING" id="1936003.STSP2_02692"/>
<reference evidence="5" key="1">
    <citation type="submission" date="2017-02" db="EMBL/GenBank/DDBJ databases">
        <title>Comparative genomics and description of representatives of a novel lineage of planctomycetes thriving in anoxic sediments.</title>
        <authorList>
            <person name="Spring S."/>
            <person name="Bunk B."/>
            <person name="Sproer C."/>
        </authorList>
    </citation>
    <scope>NUCLEOTIDE SEQUENCE [LARGE SCALE GENOMIC DNA]</scope>
    <source>
        <strain evidence="5">ST-NAGAB-D1</strain>
    </source>
</reference>
<proteinExistence type="predicted"/>
<keyword evidence="1" id="KW-0175">Coiled coil</keyword>
<dbReference type="RefSeq" id="WP_146663182.1">
    <property type="nucleotide sequence ID" value="NZ_CP019791.1"/>
</dbReference>
<evidence type="ECO:0000313" key="4">
    <source>
        <dbReference type="EMBL" id="AQT69501.1"/>
    </source>
</evidence>
<evidence type="ECO:0000256" key="1">
    <source>
        <dbReference type="SAM" id="Coils"/>
    </source>
</evidence>
<dbReference type="InterPro" id="IPR001623">
    <property type="entry name" value="DnaJ_domain"/>
</dbReference>
<accession>A0A1U9NNK4</accession>
<feature type="coiled-coil region" evidence="1">
    <location>
        <begin position="83"/>
        <end position="110"/>
    </location>
</feature>
<feature type="region of interest" description="Disordered" evidence="2">
    <location>
        <begin position="323"/>
        <end position="364"/>
    </location>
</feature>
<protein>
    <recommendedName>
        <fullName evidence="3">J domain-containing protein</fullName>
    </recommendedName>
</protein>
<evidence type="ECO:0000256" key="2">
    <source>
        <dbReference type="SAM" id="MobiDB-lite"/>
    </source>
</evidence>
<dbReference type="PROSITE" id="PS50076">
    <property type="entry name" value="DNAJ_2"/>
    <property type="match status" value="1"/>
</dbReference>
<gene>
    <name evidence="4" type="ORF">STSP2_02692</name>
</gene>
<keyword evidence="5" id="KW-1185">Reference proteome</keyword>
<dbReference type="KEGG" id="alus:STSP2_02692"/>